<keyword evidence="7" id="KW-0653">Protein transport</keyword>
<evidence type="ECO:0000256" key="4">
    <source>
        <dbReference type="ARBA" id="ARBA00022692"/>
    </source>
</evidence>
<comment type="subcellular location">
    <subcellularLocation>
        <location evidence="1">Cell membrane</location>
        <topology evidence="1">Single-pass membrane protein</topology>
    </subcellularLocation>
    <subcellularLocation>
        <location evidence="7">Cell membrane</location>
        <topology evidence="7">Single-pass type II membrane protein</topology>
    </subcellularLocation>
</comment>
<name>A0A7C5L352_AQUAO</name>
<dbReference type="AlphaFoldDB" id="A0A7C5L352"/>
<comment type="caution">
    <text evidence="9">The sequence shown here is derived from an EMBL/GenBank/DDBJ whole genome shotgun (WGS) entry which is preliminary data.</text>
</comment>
<keyword evidence="4 7" id="KW-0812">Transmembrane</keyword>
<evidence type="ECO:0000313" key="9">
    <source>
        <dbReference type="EMBL" id="HHJ64512.1"/>
    </source>
</evidence>
<accession>A0A7C5L352</accession>
<reference evidence="9" key="1">
    <citation type="journal article" date="2020" name="mSystems">
        <title>Genome- and Community-Level Interaction Insights into Carbon Utilization and Element Cycling Functions of Hydrothermarchaeota in Hydrothermal Sediment.</title>
        <authorList>
            <person name="Zhou Z."/>
            <person name="Liu Y."/>
            <person name="Xu W."/>
            <person name="Pan J."/>
            <person name="Luo Z.H."/>
            <person name="Li M."/>
        </authorList>
    </citation>
    <scope>NUCLEOTIDE SEQUENCE [LARGE SCALE GENOMIC DNA]</scope>
    <source>
        <strain evidence="9">HyVt-501</strain>
    </source>
</reference>
<keyword evidence="7" id="KW-0813">Transport</keyword>
<dbReference type="GO" id="GO:0005886">
    <property type="term" value="C:plasma membrane"/>
    <property type="evidence" value="ECO:0007669"/>
    <property type="project" value="UniProtKB-SubCell"/>
</dbReference>
<evidence type="ECO:0000256" key="6">
    <source>
        <dbReference type="ARBA" id="ARBA00023136"/>
    </source>
</evidence>
<dbReference type="PANTHER" id="PTHR30558">
    <property type="entry name" value="EXBD MEMBRANE COMPONENT OF PMF-DRIVEN MACROMOLECULE IMPORT SYSTEM"/>
    <property type="match status" value="1"/>
</dbReference>
<dbReference type="GO" id="GO:0022857">
    <property type="term" value="F:transmembrane transporter activity"/>
    <property type="evidence" value="ECO:0007669"/>
    <property type="project" value="InterPro"/>
</dbReference>
<dbReference type="InterPro" id="IPR003400">
    <property type="entry name" value="ExbD"/>
</dbReference>
<evidence type="ECO:0000256" key="1">
    <source>
        <dbReference type="ARBA" id="ARBA00004162"/>
    </source>
</evidence>
<evidence type="ECO:0000256" key="3">
    <source>
        <dbReference type="ARBA" id="ARBA00022475"/>
    </source>
</evidence>
<comment type="similarity">
    <text evidence="2 7">Belongs to the ExbD/TolR family.</text>
</comment>
<dbReference type="EMBL" id="DRNB01000230">
    <property type="protein sequence ID" value="HHJ64512.1"/>
    <property type="molecule type" value="Genomic_DNA"/>
</dbReference>
<organism evidence="9">
    <name type="scientific">Aquifex aeolicus</name>
    <dbReference type="NCBI Taxonomy" id="63363"/>
    <lineage>
        <taxon>Bacteria</taxon>
        <taxon>Pseudomonadati</taxon>
        <taxon>Aquificota</taxon>
        <taxon>Aquificia</taxon>
        <taxon>Aquificales</taxon>
        <taxon>Aquificaceae</taxon>
        <taxon>Aquifex</taxon>
    </lineage>
</organism>
<dbReference type="Pfam" id="PF02472">
    <property type="entry name" value="ExbD"/>
    <property type="match status" value="1"/>
</dbReference>
<dbReference type="GO" id="GO:0015031">
    <property type="term" value="P:protein transport"/>
    <property type="evidence" value="ECO:0007669"/>
    <property type="project" value="UniProtKB-KW"/>
</dbReference>
<dbReference type="PANTHER" id="PTHR30558:SF7">
    <property type="entry name" value="TOL-PAL SYSTEM PROTEIN TOLR"/>
    <property type="match status" value="1"/>
</dbReference>
<evidence type="ECO:0000256" key="2">
    <source>
        <dbReference type="ARBA" id="ARBA00005811"/>
    </source>
</evidence>
<sequence>MEEKEIESINVIPLVDIMLVLLTIVLTTATFVVQGEIRVDLPESERGEERKVKGVVEVVITKEGRVYVGGKEVGVEGLGGYLRELEGIREVRLKADREARMGVFVKVMEEVGEAG</sequence>
<feature type="non-terminal residue" evidence="9">
    <location>
        <position position="115"/>
    </location>
</feature>
<keyword evidence="6 8" id="KW-0472">Membrane</keyword>
<gene>
    <name evidence="9" type="ORF">ENJ61_06350</name>
</gene>
<dbReference type="Proteomes" id="UP000885792">
    <property type="component" value="Unassembled WGS sequence"/>
</dbReference>
<dbReference type="Gene3D" id="3.30.420.270">
    <property type="match status" value="1"/>
</dbReference>
<evidence type="ECO:0000256" key="5">
    <source>
        <dbReference type="ARBA" id="ARBA00022989"/>
    </source>
</evidence>
<evidence type="ECO:0000256" key="7">
    <source>
        <dbReference type="RuleBase" id="RU003879"/>
    </source>
</evidence>
<keyword evidence="3" id="KW-1003">Cell membrane</keyword>
<evidence type="ECO:0000256" key="8">
    <source>
        <dbReference type="SAM" id="Phobius"/>
    </source>
</evidence>
<protein>
    <submittedName>
        <fullName evidence="9">Biopolymer transporter ExbD</fullName>
    </submittedName>
</protein>
<feature type="transmembrane region" description="Helical" evidence="8">
    <location>
        <begin position="12"/>
        <end position="33"/>
    </location>
</feature>
<keyword evidence="5 8" id="KW-1133">Transmembrane helix</keyword>
<proteinExistence type="inferred from homology"/>